<protein>
    <submittedName>
        <fullName evidence="3">DUF1624 domain-containing protein</fullName>
    </submittedName>
</protein>
<accession>A0ABS5HVD5</accession>
<evidence type="ECO:0000313" key="4">
    <source>
        <dbReference type="Proteomes" id="UP001195941"/>
    </source>
</evidence>
<feature type="transmembrane region" description="Helical" evidence="1">
    <location>
        <begin position="21"/>
        <end position="41"/>
    </location>
</feature>
<evidence type="ECO:0000313" key="3">
    <source>
        <dbReference type="EMBL" id="MBR9652945.1"/>
    </source>
</evidence>
<keyword evidence="1" id="KW-1133">Transmembrane helix</keyword>
<dbReference type="Pfam" id="PF07786">
    <property type="entry name" value="HGSNAT_cat"/>
    <property type="match status" value="1"/>
</dbReference>
<evidence type="ECO:0000259" key="2">
    <source>
        <dbReference type="Pfam" id="PF07786"/>
    </source>
</evidence>
<feature type="transmembrane region" description="Helical" evidence="1">
    <location>
        <begin position="91"/>
        <end position="112"/>
    </location>
</feature>
<feature type="transmembrane region" description="Helical" evidence="1">
    <location>
        <begin position="136"/>
        <end position="155"/>
    </location>
</feature>
<feature type="transmembrane region" description="Helical" evidence="1">
    <location>
        <begin position="209"/>
        <end position="226"/>
    </location>
</feature>
<dbReference type="EMBL" id="JADMKU010000020">
    <property type="protein sequence ID" value="MBR9652945.1"/>
    <property type="molecule type" value="Genomic_DNA"/>
</dbReference>
<feature type="transmembrane region" description="Helical" evidence="1">
    <location>
        <begin position="238"/>
        <end position="260"/>
    </location>
</feature>
<reference evidence="3 4" key="1">
    <citation type="journal article" date="2021" name="Arch. Microbiol.">
        <title>Thalassobius aquimarinus sp. nov., isolated from the Sea of Japan seashore.</title>
        <authorList>
            <person name="Kurilenko V.V."/>
            <person name="Romanenko L.A."/>
            <person name="Chernysheva N.Y."/>
            <person name="Velansky P.V."/>
            <person name="Tekutyeva L.A."/>
            <person name="Isaeva M.P."/>
            <person name="Mikhailov V.V."/>
        </authorList>
    </citation>
    <scope>NUCLEOTIDE SEQUENCE [LARGE SCALE GENOMIC DNA]</scope>
    <source>
        <strain evidence="3 4">KMM 8518</strain>
    </source>
</reference>
<feature type="domain" description="Heparan-alpha-glucosaminide N-acetyltransferase catalytic" evidence="2">
    <location>
        <begin position="42"/>
        <end position="172"/>
    </location>
</feature>
<keyword evidence="1" id="KW-0812">Transmembrane</keyword>
<feature type="transmembrane region" description="Helical" evidence="1">
    <location>
        <begin position="67"/>
        <end position="84"/>
    </location>
</feature>
<dbReference type="Proteomes" id="UP001195941">
    <property type="component" value="Unassembled WGS sequence"/>
</dbReference>
<sequence length="320" mass="35697">MTLLDRARSKAGWQPARLQSFFLTRGILLIVLQFTVINLGWKLAEDGLVFTEISWSLLLHASAPTRFHGVLFSLTTSMILASILMRYSTPVVMAFAGLVLLAPELYLPLLTYPDVTRSVPSWIAALTIPGHWPDAFILYTPVPWLGMTLCGLILERLFLESRKRFEAMLIPVGLSALELFVLGIAIASLLDRPASLIEAFHLRRYPPHLLLLVYATGVNCLLLALLQRYNFGILDAVLITFGQSALMCYVTRLFIFLFAIRLSGQEPALTHGISLAVLCLAAMYPLSMAYSVLIKPRFRPALLRGERALRAATREILARD</sequence>
<comment type="caution">
    <text evidence="3">The sequence shown here is derived from an EMBL/GenBank/DDBJ whole genome shotgun (WGS) entry which is preliminary data.</text>
</comment>
<name>A0ABS5HVD5_9RHOB</name>
<keyword evidence="4" id="KW-1185">Reference proteome</keyword>
<feature type="transmembrane region" description="Helical" evidence="1">
    <location>
        <begin position="272"/>
        <end position="294"/>
    </location>
</feature>
<evidence type="ECO:0000256" key="1">
    <source>
        <dbReference type="SAM" id="Phobius"/>
    </source>
</evidence>
<dbReference type="PANTHER" id="PTHR40407:SF1">
    <property type="entry name" value="HEPARAN-ALPHA-GLUCOSAMINIDE N-ACETYLTRANSFERASE CATALYTIC DOMAIN-CONTAINING PROTEIN"/>
    <property type="match status" value="1"/>
</dbReference>
<feature type="transmembrane region" description="Helical" evidence="1">
    <location>
        <begin position="167"/>
        <end position="189"/>
    </location>
</feature>
<dbReference type="InterPro" id="IPR012429">
    <property type="entry name" value="HGSNAT_cat"/>
</dbReference>
<keyword evidence="1" id="KW-0472">Membrane</keyword>
<proteinExistence type="predicted"/>
<gene>
    <name evidence="3" type="ORF">IT775_17640</name>
</gene>
<organism evidence="3 4">
    <name type="scientific">Thalassovita aquimarina</name>
    <dbReference type="NCBI Taxonomy" id="2785917"/>
    <lineage>
        <taxon>Bacteria</taxon>
        <taxon>Pseudomonadati</taxon>
        <taxon>Pseudomonadota</taxon>
        <taxon>Alphaproteobacteria</taxon>
        <taxon>Rhodobacterales</taxon>
        <taxon>Roseobacteraceae</taxon>
        <taxon>Thalassovita</taxon>
    </lineage>
</organism>
<dbReference type="PANTHER" id="PTHR40407">
    <property type="entry name" value="MEMBRANE PROTEIN-LIKE PROTEIN"/>
    <property type="match status" value="1"/>
</dbReference>